<dbReference type="SMART" id="SM00587">
    <property type="entry name" value="CHK"/>
    <property type="match status" value="1"/>
</dbReference>
<reference evidence="3" key="1">
    <citation type="journal article" date="2014" name="PLoS ONE">
        <title>Transcriptome-Based Identification of ABC Transporters in the Western Tarnished Plant Bug Lygus hesperus.</title>
        <authorList>
            <person name="Hull J.J."/>
            <person name="Chaney K."/>
            <person name="Geib S.M."/>
            <person name="Fabrick J.A."/>
            <person name="Brent C.S."/>
            <person name="Walsh D."/>
            <person name="Lavine L.C."/>
        </authorList>
    </citation>
    <scope>NUCLEOTIDE SEQUENCE</scope>
</reference>
<dbReference type="InterPro" id="IPR015897">
    <property type="entry name" value="CHK_kinase-like"/>
</dbReference>
<dbReference type="SUPFAM" id="SSF56112">
    <property type="entry name" value="Protein kinase-like (PK-like)"/>
    <property type="match status" value="1"/>
</dbReference>
<dbReference type="PANTHER" id="PTHR11012:SF4">
    <property type="entry name" value="LD42035P"/>
    <property type="match status" value="1"/>
</dbReference>
<name>A0A0A9WAN0_LYGHE</name>
<organism evidence="3">
    <name type="scientific">Lygus hesperus</name>
    <name type="common">Western plant bug</name>
    <dbReference type="NCBI Taxonomy" id="30085"/>
    <lineage>
        <taxon>Eukaryota</taxon>
        <taxon>Metazoa</taxon>
        <taxon>Ecdysozoa</taxon>
        <taxon>Arthropoda</taxon>
        <taxon>Hexapoda</taxon>
        <taxon>Insecta</taxon>
        <taxon>Pterygota</taxon>
        <taxon>Neoptera</taxon>
        <taxon>Paraneoptera</taxon>
        <taxon>Hemiptera</taxon>
        <taxon>Heteroptera</taxon>
        <taxon>Panheteroptera</taxon>
        <taxon>Cimicomorpha</taxon>
        <taxon>Miridae</taxon>
        <taxon>Mirini</taxon>
        <taxon>Lygus</taxon>
    </lineage>
</organism>
<evidence type="ECO:0000313" key="2">
    <source>
        <dbReference type="EMBL" id="JAG01900.1"/>
    </source>
</evidence>
<dbReference type="Pfam" id="PF02958">
    <property type="entry name" value="EcKL"/>
    <property type="match status" value="1"/>
</dbReference>
<dbReference type="PANTHER" id="PTHR11012">
    <property type="entry name" value="PROTEIN KINASE-LIKE DOMAIN-CONTAINING"/>
    <property type="match status" value="1"/>
</dbReference>
<gene>
    <name evidence="3" type="primary">Acad10_0</name>
    <name evidence="2" type="synonym">Acad10_1</name>
    <name evidence="2" type="ORF">CM83_87962</name>
    <name evidence="3" type="ORF">CM83_87965</name>
</gene>
<sequence>MATVTERLEKLAFEGAFGKGNPLRVLNATDEGKGEQLQPELVFMQVDMIPNNGKIKKVPVVVKTQLKPLDPRDPFDRRTQFFNEATMYKSILPELGADNKGSIPTLYHAEVSPNQDVEHDIIVIEDLRPQGFKSSPNLFLDYDHVCLTLRKLGEFHGLSYRMKKRTPGRLQELAAMLIPRTYPVFDGMHEACILRGFKSLIENSPTYSVANRVYKKISSKSAIEFTSTLHRPEEPFAVMMHGDFNRNNILYSYDENGQVNDMRMINFAFSMYGEPSADIAFFLYLNTSPDSREKYWHEFLDAYWSGVTSVVEDPGFSYNEFLKNFAQKAVCGYSSCSHVLPVSLNPGCISSEQFNDMTSRQKIEFSENVGGEESTAAVTAIVKHLLSEGYLEEYLLHFKFDPDQK</sequence>
<dbReference type="EMBL" id="GBHO01041694">
    <property type="protein sequence ID" value="JAG01910.1"/>
    <property type="molecule type" value="Transcribed_RNA"/>
</dbReference>
<feature type="domain" description="CHK kinase-like" evidence="1">
    <location>
        <begin position="122"/>
        <end position="313"/>
    </location>
</feature>
<protein>
    <submittedName>
        <fullName evidence="3">Acyl-CoA dehydrogenase family member 10</fullName>
    </submittedName>
</protein>
<dbReference type="AlphaFoldDB" id="A0A0A9WAN0"/>
<dbReference type="InterPro" id="IPR011009">
    <property type="entry name" value="Kinase-like_dom_sf"/>
</dbReference>
<dbReference type="Gene3D" id="3.90.1200.10">
    <property type="match status" value="1"/>
</dbReference>
<dbReference type="InterPro" id="IPR004119">
    <property type="entry name" value="EcKL"/>
</dbReference>
<accession>A0A0A9WAN0</accession>
<proteinExistence type="predicted"/>
<dbReference type="EMBL" id="GBHO01041704">
    <property type="protein sequence ID" value="JAG01900.1"/>
    <property type="molecule type" value="Transcribed_RNA"/>
</dbReference>
<evidence type="ECO:0000313" key="3">
    <source>
        <dbReference type="EMBL" id="JAG01910.1"/>
    </source>
</evidence>
<reference evidence="3" key="2">
    <citation type="submission" date="2014-07" db="EMBL/GenBank/DDBJ databases">
        <authorList>
            <person name="Hull J."/>
        </authorList>
    </citation>
    <scope>NUCLEOTIDE SEQUENCE</scope>
</reference>
<evidence type="ECO:0000259" key="1">
    <source>
        <dbReference type="SMART" id="SM00587"/>
    </source>
</evidence>